<feature type="non-terminal residue" evidence="1">
    <location>
        <position position="193"/>
    </location>
</feature>
<proteinExistence type="predicted"/>
<sequence>MLGLHESIGLEAGLKWKTEPLPVNKCKGQTAKLTWEYIIEPGEEITQLQWIFNTTVLIAYSSMHQGFNVEPMYQGRVNQSGETGILLHNISSKDIGDYTLYPLIKWDENPNIQTIQLNVIEPAMQPDCSCTSILSFPEVRNGQNYQIVVGSCNLEINSSFCCPVGLVSQYCVDDPLKNCTPIRNHNNVTQEEG</sequence>
<organism evidence="1 2">
    <name type="scientific">Sinanodonta woodiana</name>
    <name type="common">Chinese pond mussel</name>
    <name type="synonym">Anodonta woodiana</name>
    <dbReference type="NCBI Taxonomy" id="1069815"/>
    <lineage>
        <taxon>Eukaryota</taxon>
        <taxon>Metazoa</taxon>
        <taxon>Spiralia</taxon>
        <taxon>Lophotrochozoa</taxon>
        <taxon>Mollusca</taxon>
        <taxon>Bivalvia</taxon>
        <taxon>Autobranchia</taxon>
        <taxon>Heteroconchia</taxon>
        <taxon>Palaeoheterodonta</taxon>
        <taxon>Unionida</taxon>
        <taxon>Unionoidea</taxon>
        <taxon>Unionidae</taxon>
        <taxon>Unioninae</taxon>
        <taxon>Sinanodonta</taxon>
    </lineage>
</organism>
<protein>
    <submittedName>
        <fullName evidence="1">Uncharacterized protein</fullName>
    </submittedName>
</protein>
<dbReference type="EMBL" id="JBJQND010000002">
    <property type="protein sequence ID" value="KAL3886177.1"/>
    <property type="molecule type" value="Genomic_DNA"/>
</dbReference>
<evidence type="ECO:0000313" key="2">
    <source>
        <dbReference type="Proteomes" id="UP001634394"/>
    </source>
</evidence>
<dbReference type="InterPro" id="IPR013783">
    <property type="entry name" value="Ig-like_fold"/>
</dbReference>
<dbReference type="Gene3D" id="2.60.40.10">
    <property type="entry name" value="Immunoglobulins"/>
    <property type="match status" value="1"/>
</dbReference>
<evidence type="ECO:0000313" key="1">
    <source>
        <dbReference type="EMBL" id="KAL3886177.1"/>
    </source>
</evidence>
<keyword evidence="2" id="KW-1185">Reference proteome</keyword>
<dbReference type="InterPro" id="IPR036179">
    <property type="entry name" value="Ig-like_dom_sf"/>
</dbReference>
<accession>A0ABD3XM99</accession>
<dbReference type="SUPFAM" id="SSF48726">
    <property type="entry name" value="Immunoglobulin"/>
    <property type="match status" value="1"/>
</dbReference>
<name>A0ABD3XM99_SINWO</name>
<gene>
    <name evidence="1" type="ORF">ACJMK2_026186</name>
</gene>
<comment type="caution">
    <text evidence="1">The sequence shown here is derived from an EMBL/GenBank/DDBJ whole genome shotgun (WGS) entry which is preliminary data.</text>
</comment>
<dbReference type="Proteomes" id="UP001634394">
    <property type="component" value="Unassembled WGS sequence"/>
</dbReference>
<dbReference type="AlphaFoldDB" id="A0ABD3XM99"/>
<reference evidence="1 2" key="1">
    <citation type="submission" date="2024-11" db="EMBL/GenBank/DDBJ databases">
        <title>Chromosome-level genome assembly of the freshwater bivalve Anodonta woodiana.</title>
        <authorList>
            <person name="Chen X."/>
        </authorList>
    </citation>
    <scope>NUCLEOTIDE SEQUENCE [LARGE SCALE GENOMIC DNA]</scope>
    <source>
        <strain evidence="1">MN2024</strain>
        <tissue evidence="1">Gills</tissue>
    </source>
</reference>